<protein>
    <submittedName>
        <fullName evidence="2">Uncharacterized protein</fullName>
    </submittedName>
</protein>
<sequence>RALIGDTEEEIEEASSLRRSLPPTVAVYNLNKEDNAVIEDDIVDESMDDGNVDSEDGSLMIADMQEGKDTDTDRDSGHSEEEEHAQLIY</sequence>
<evidence type="ECO:0000313" key="2">
    <source>
        <dbReference type="EMBL" id="CEK97878.1"/>
    </source>
</evidence>
<reference evidence="2" key="1">
    <citation type="submission" date="2014-12" db="EMBL/GenBank/DDBJ databases">
        <title>Insight into the proteome of Arion vulgaris.</title>
        <authorList>
            <person name="Aradska J."/>
            <person name="Bulat T."/>
            <person name="Smidak R."/>
            <person name="Sarate P."/>
            <person name="Gangsoo J."/>
            <person name="Sialana F."/>
            <person name="Bilban M."/>
            <person name="Lubec G."/>
        </authorList>
    </citation>
    <scope>NUCLEOTIDE SEQUENCE</scope>
    <source>
        <tissue evidence="2">Skin</tissue>
    </source>
</reference>
<feature type="compositionally biased region" description="Basic and acidic residues" evidence="1">
    <location>
        <begin position="65"/>
        <end position="89"/>
    </location>
</feature>
<name>A0A0B7BY29_9EUPU</name>
<dbReference type="EMBL" id="HACG01051007">
    <property type="protein sequence ID" value="CEK97878.1"/>
    <property type="molecule type" value="Transcribed_RNA"/>
</dbReference>
<dbReference type="AlphaFoldDB" id="A0A0B7BY29"/>
<accession>A0A0B7BY29</accession>
<feature type="region of interest" description="Disordered" evidence="1">
    <location>
        <begin position="63"/>
        <end position="89"/>
    </location>
</feature>
<gene>
    <name evidence="2" type="primary">ORF217161</name>
</gene>
<organism evidence="2">
    <name type="scientific">Arion vulgaris</name>
    <dbReference type="NCBI Taxonomy" id="1028688"/>
    <lineage>
        <taxon>Eukaryota</taxon>
        <taxon>Metazoa</taxon>
        <taxon>Spiralia</taxon>
        <taxon>Lophotrochozoa</taxon>
        <taxon>Mollusca</taxon>
        <taxon>Gastropoda</taxon>
        <taxon>Heterobranchia</taxon>
        <taxon>Euthyneura</taxon>
        <taxon>Panpulmonata</taxon>
        <taxon>Eupulmonata</taxon>
        <taxon>Stylommatophora</taxon>
        <taxon>Helicina</taxon>
        <taxon>Arionoidea</taxon>
        <taxon>Arionidae</taxon>
        <taxon>Arion</taxon>
    </lineage>
</organism>
<proteinExistence type="predicted"/>
<feature type="non-terminal residue" evidence="2">
    <location>
        <position position="89"/>
    </location>
</feature>
<feature type="non-terminal residue" evidence="2">
    <location>
        <position position="1"/>
    </location>
</feature>
<evidence type="ECO:0000256" key="1">
    <source>
        <dbReference type="SAM" id="MobiDB-lite"/>
    </source>
</evidence>